<feature type="domain" description="HTH cro/C1-type" evidence="2">
    <location>
        <begin position="75"/>
        <end position="133"/>
    </location>
</feature>
<accession>T1B196</accession>
<dbReference type="InterPro" id="IPR004451">
    <property type="entry name" value="MJ0586"/>
</dbReference>
<dbReference type="Pfam" id="PF01381">
    <property type="entry name" value="HTH_3"/>
    <property type="match status" value="1"/>
</dbReference>
<evidence type="ECO:0000313" key="3">
    <source>
        <dbReference type="EMBL" id="EQD48105.1"/>
    </source>
</evidence>
<feature type="compositionally biased region" description="Basic and acidic residues" evidence="1">
    <location>
        <begin position="131"/>
        <end position="144"/>
    </location>
</feature>
<dbReference type="InterPro" id="IPR058562">
    <property type="entry name" value="MJ0586_N"/>
</dbReference>
<sequence>MEECELCGNKTANIYVVDVEGVELRVCAKCAKGKRVISKVDTDARKTTGKQFQVSHSASKQQEEAEIIDDYGKVIREARERMKIPINALAEMINEKETLLYRVENQKTLPTQALARKLEKALNIKLERDMSKAEDTAHGNKKESATLGEFMH</sequence>
<dbReference type="InterPro" id="IPR010982">
    <property type="entry name" value="Lambda_DNA-bd_dom_sf"/>
</dbReference>
<organism evidence="3">
    <name type="scientific">mine drainage metagenome</name>
    <dbReference type="NCBI Taxonomy" id="410659"/>
    <lineage>
        <taxon>unclassified sequences</taxon>
        <taxon>metagenomes</taxon>
        <taxon>ecological metagenomes</taxon>
    </lineage>
</organism>
<evidence type="ECO:0000259" key="2">
    <source>
        <dbReference type="PROSITE" id="PS50943"/>
    </source>
</evidence>
<dbReference type="SUPFAM" id="SSF47413">
    <property type="entry name" value="lambda repressor-like DNA-binding domains"/>
    <property type="match status" value="1"/>
</dbReference>
<reference evidence="3" key="2">
    <citation type="journal article" date="2014" name="ISME J.">
        <title>Microbial stratification in low pH oxic and suboxic macroscopic growths along an acid mine drainage.</title>
        <authorList>
            <person name="Mendez-Garcia C."/>
            <person name="Mesa V."/>
            <person name="Sprenger R.R."/>
            <person name="Richter M."/>
            <person name="Diez M.S."/>
            <person name="Solano J."/>
            <person name="Bargiela R."/>
            <person name="Golyshina O.V."/>
            <person name="Manteca A."/>
            <person name="Ramos J.L."/>
            <person name="Gallego J.R."/>
            <person name="Llorente I."/>
            <person name="Martins Dos Santos V.A."/>
            <person name="Jensen O.N."/>
            <person name="Pelaez A.I."/>
            <person name="Sanchez J."/>
            <person name="Ferrer M."/>
        </authorList>
    </citation>
    <scope>NUCLEOTIDE SEQUENCE</scope>
</reference>
<name>T1B196_9ZZZZ</name>
<dbReference type="Gene3D" id="1.10.260.40">
    <property type="entry name" value="lambda repressor-like DNA-binding domains"/>
    <property type="match status" value="1"/>
</dbReference>
<dbReference type="GO" id="GO:0003677">
    <property type="term" value="F:DNA binding"/>
    <property type="evidence" value="ECO:0007669"/>
    <property type="project" value="InterPro"/>
</dbReference>
<dbReference type="PROSITE" id="PS50943">
    <property type="entry name" value="HTH_CROC1"/>
    <property type="match status" value="1"/>
</dbReference>
<feature type="region of interest" description="Disordered" evidence="1">
    <location>
        <begin position="131"/>
        <end position="152"/>
    </location>
</feature>
<comment type="caution">
    <text evidence="3">The sequence shown here is derived from an EMBL/GenBank/DDBJ whole genome shotgun (WGS) entry which is preliminary data.</text>
</comment>
<evidence type="ECO:0000256" key="1">
    <source>
        <dbReference type="SAM" id="MobiDB-lite"/>
    </source>
</evidence>
<gene>
    <name evidence="3" type="ORF">B2A_08120</name>
</gene>
<dbReference type="EMBL" id="AUZZ01005844">
    <property type="protein sequence ID" value="EQD48105.1"/>
    <property type="molecule type" value="Genomic_DNA"/>
</dbReference>
<dbReference type="NCBIfam" id="TIGR00270">
    <property type="entry name" value="multiprotein bridging factor aMBF1"/>
    <property type="match status" value="1"/>
</dbReference>
<dbReference type="CDD" id="cd00093">
    <property type="entry name" value="HTH_XRE"/>
    <property type="match status" value="1"/>
</dbReference>
<dbReference type="SMART" id="SM00530">
    <property type="entry name" value="HTH_XRE"/>
    <property type="match status" value="1"/>
</dbReference>
<dbReference type="InterPro" id="IPR001387">
    <property type="entry name" value="Cro/C1-type_HTH"/>
</dbReference>
<protein>
    <submittedName>
        <fullName evidence="3">Transcriptional regulator, XRE family</fullName>
    </submittedName>
</protein>
<dbReference type="Pfam" id="PF26602">
    <property type="entry name" value="HVO_2718_N"/>
    <property type="match status" value="1"/>
</dbReference>
<dbReference type="AlphaFoldDB" id="T1B196"/>
<proteinExistence type="predicted"/>
<reference evidence="3" key="1">
    <citation type="submission" date="2013-08" db="EMBL/GenBank/DDBJ databases">
        <authorList>
            <person name="Mendez C."/>
            <person name="Richter M."/>
            <person name="Ferrer M."/>
            <person name="Sanchez J."/>
        </authorList>
    </citation>
    <scope>NUCLEOTIDE SEQUENCE</scope>
</reference>